<dbReference type="STRING" id="391735.Veis_4848"/>
<dbReference type="RefSeq" id="WP_011812517.1">
    <property type="nucleotide sequence ID" value="NC_008786.1"/>
</dbReference>
<evidence type="ECO:0000313" key="2">
    <source>
        <dbReference type="Proteomes" id="UP000000374"/>
    </source>
</evidence>
<dbReference type="Proteomes" id="UP000000374">
    <property type="component" value="Chromosome"/>
</dbReference>
<sequence length="422" mass="44765">MKALFVTYGAGHSAMVLPVLSSLRAQVPGVEVTLMALTTAHAGAVAAGETASGFADFVHLTDPAFAADWGARLAEGNSNPAVTCAETAAYLGVNFLDLVQQHGIGPAQALYAQKGRQGFYPIHFFRRLIEHLKPDVVVATNAPRSEQAAIDAAVGLGVPTLSMVDLFALRADPYLQRKIYADRITVLCETTRANLAAAGVPADRIVITGNPAFDEFAGHTAEAAGRQWRTVHGWNGLRVLLWAGQREPDDAQAPWAGTGLSDIVQEQLFRWVDEHPGTGLIVRHHPNDWRSFMPPQSHPRVHWSCPDREALLPVLAAADDVVVQMSTVGVQAAVAGKRVVCLRFSPNVQISGMDLSRWGLGVAVERLEDLPTLLAVDPADAGFSGAARSGQTVLGAGGGAAQRVAGVVLGLVGRSVPWQRGT</sequence>
<organism evidence="1 2">
    <name type="scientific">Verminephrobacter eiseniae (strain EF01-2)</name>
    <dbReference type="NCBI Taxonomy" id="391735"/>
    <lineage>
        <taxon>Bacteria</taxon>
        <taxon>Pseudomonadati</taxon>
        <taxon>Pseudomonadota</taxon>
        <taxon>Betaproteobacteria</taxon>
        <taxon>Burkholderiales</taxon>
        <taxon>Comamonadaceae</taxon>
        <taxon>Verminephrobacter</taxon>
    </lineage>
</organism>
<proteinExistence type="predicted"/>
<dbReference type="GO" id="GO:0016757">
    <property type="term" value="F:glycosyltransferase activity"/>
    <property type="evidence" value="ECO:0007669"/>
    <property type="project" value="UniProtKB-ARBA"/>
</dbReference>
<dbReference type="SUPFAM" id="SSF53756">
    <property type="entry name" value="UDP-Glycosyltransferase/glycogen phosphorylase"/>
    <property type="match status" value="1"/>
</dbReference>
<dbReference type="KEGG" id="vei:Veis_4848"/>
<dbReference type="eggNOG" id="COG0381">
    <property type="taxonomic scope" value="Bacteria"/>
</dbReference>
<keyword evidence="2" id="KW-1185">Reference proteome</keyword>
<dbReference type="HOGENOM" id="CLU_670540_0_0_4"/>
<dbReference type="OrthoDB" id="9789073at2"/>
<evidence type="ECO:0000313" key="1">
    <source>
        <dbReference type="EMBL" id="ABM60539.1"/>
    </source>
</evidence>
<evidence type="ECO:0008006" key="3">
    <source>
        <dbReference type="Google" id="ProtNLM"/>
    </source>
</evidence>
<protein>
    <recommendedName>
        <fullName evidence="3">Capsule polysaccharide biosynthesis protein</fullName>
    </recommendedName>
</protein>
<gene>
    <name evidence="1" type="ordered locus">Veis_4848</name>
</gene>
<reference evidence="2" key="1">
    <citation type="submission" date="2006-12" db="EMBL/GenBank/DDBJ databases">
        <title>Complete sequence of chromosome 1 of Verminephrobacter eiseniae EF01-2.</title>
        <authorList>
            <person name="Copeland A."/>
            <person name="Lucas S."/>
            <person name="Lapidus A."/>
            <person name="Barry K."/>
            <person name="Detter J.C."/>
            <person name="Glavina del Rio T."/>
            <person name="Dalin E."/>
            <person name="Tice H."/>
            <person name="Pitluck S."/>
            <person name="Chertkov O."/>
            <person name="Brettin T."/>
            <person name="Bruce D."/>
            <person name="Han C."/>
            <person name="Tapia R."/>
            <person name="Gilna P."/>
            <person name="Schmutz J."/>
            <person name="Larimer F."/>
            <person name="Land M."/>
            <person name="Hauser L."/>
            <person name="Kyrpides N."/>
            <person name="Kim E."/>
            <person name="Stahl D."/>
            <person name="Richardson P."/>
        </authorList>
    </citation>
    <scope>NUCLEOTIDE SEQUENCE [LARGE SCALE GENOMIC DNA]</scope>
    <source>
        <strain evidence="2">EF01-2</strain>
    </source>
</reference>
<dbReference type="EMBL" id="CP000542">
    <property type="protein sequence ID" value="ABM60539.1"/>
    <property type="molecule type" value="Genomic_DNA"/>
</dbReference>
<dbReference type="AlphaFoldDB" id="A1WSD2"/>
<dbReference type="GeneID" id="76463112"/>
<name>A1WSD2_VEREI</name>
<accession>A1WSD2</accession>